<sequence>MKTFKTRKLGFWLLFIGNSDCDYCVDVILFRRSTVRPAGSTAWSTATSAGPSSYQVFFGQTGVRRIFTFTRNAMQHNLSKWNIYSTRSSTSNFLVSSSTRSSCITKVDPPGS</sequence>
<evidence type="ECO:0000256" key="1">
    <source>
        <dbReference type="SAM" id="SignalP"/>
    </source>
</evidence>
<accession>A0A1L9PG16</accession>
<organism evidence="2 3">
    <name type="scientific">Aspergillus versicolor CBS 583.65</name>
    <dbReference type="NCBI Taxonomy" id="1036611"/>
    <lineage>
        <taxon>Eukaryota</taxon>
        <taxon>Fungi</taxon>
        <taxon>Dikarya</taxon>
        <taxon>Ascomycota</taxon>
        <taxon>Pezizomycotina</taxon>
        <taxon>Eurotiomycetes</taxon>
        <taxon>Eurotiomycetidae</taxon>
        <taxon>Eurotiales</taxon>
        <taxon>Aspergillaceae</taxon>
        <taxon>Aspergillus</taxon>
        <taxon>Aspergillus subgen. Nidulantes</taxon>
    </lineage>
</organism>
<dbReference type="GeneID" id="63730752"/>
<proteinExistence type="predicted"/>
<evidence type="ECO:0000313" key="3">
    <source>
        <dbReference type="Proteomes" id="UP000184073"/>
    </source>
</evidence>
<keyword evidence="1" id="KW-0732">Signal</keyword>
<feature type="chain" id="PRO_5012431272" description="Secreted protein" evidence="1">
    <location>
        <begin position="22"/>
        <end position="112"/>
    </location>
</feature>
<dbReference type="AlphaFoldDB" id="A0A1L9PG16"/>
<reference evidence="3" key="1">
    <citation type="journal article" date="2017" name="Genome Biol.">
        <title>Comparative genomics reveals high biological diversity and specific adaptations in the industrially and medically important fungal genus Aspergillus.</title>
        <authorList>
            <person name="de Vries R.P."/>
            <person name="Riley R."/>
            <person name="Wiebenga A."/>
            <person name="Aguilar-Osorio G."/>
            <person name="Amillis S."/>
            <person name="Uchima C.A."/>
            <person name="Anderluh G."/>
            <person name="Asadollahi M."/>
            <person name="Askin M."/>
            <person name="Barry K."/>
            <person name="Battaglia E."/>
            <person name="Bayram O."/>
            <person name="Benocci T."/>
            <person name="Braus-Stromeyer S.A."/>
            <person name="Caldana C."/>
            <person name="Canovas D."/>
            <person name="Cerqueira G.C."/>
            <person name="Chen F."/>
            <person name="Chen W."/>
            <person name="Choi C."/>
            <person name="Clum A."/>
            <person name="Dos Santos R.A."/>
            <person name="Damasio A.R."/>
            <person name="Diallinas G."/>
            <person name="Emri T."/>
            <person name="Fekete E."/>
            <person name="Flipphi M."/>
            <person name="Freyberg S."/>
            <person name="Gallo A."/>
            <person name="Gournas C."/>
            <person name="Habgood R."/>
            <person name="Hainaut M."/>
            <person name="Harispe M.L."/>
            <person name="Henrissat B."/>
            <person name="Hilden K.S."/>
            <person name="Hope R."/>
            <person name="Hossain A."/>
            <person name="Karabika E."/>
            <person name="Karaffa L."/>
            <person name="Karanyi Z."/>
            <person name="Krasevec N."/>
            <person name="Kuo A."/>
            <person name="Kusch H."/>
            <person name="LaButti K."/>
            <person name="Lagendijk E.L."/>
            <person name="Lapidus A."/>
            <person name="Levasseur A."/>
            <person name="Lindquist E."/>
            <person name="Lipzen A."/>
            <person name="Logrieco A.F."/>
            <person name="MacCabe A."/>
            <person name="Maekelae M.R."/>
            <person name="Malavazi I."/>
            <person name="Melin P."/>
            <person name="Meyer V."/>
            <person name="Mielnichuk N."/>
            <person name="Miskei M."/>
            <person name="Molnar A.P."/>
            <person name="Mule G."/>
            <person name="Ngan C.Y."/>
            <person name="Orejas M."/>
            <person name="Orosz E."/>
            <person name="Ouedraogo J.P."/>
            <person name="Overkamp K.M."/>
            <person name="Park H.-S."/>
            <person name="Perrone G."/>
            <person name="Piumi F."/>
            <person name="Punt P.J."/>
            <person name="Ram A.F."/>
            <person name="Ramon A."/>
            <person name="Rauscher S."/>
            <person name="Record E."/>
            <person name="Riano-Pachon D.M."/>
            <person name="Robert V."/>
            <person name="Roehrig J."/>
            <person name="Ruller R."/>
            <person name="Salamov A."/>
            <person name="Salih N.S."/>
            <person name="Samson R.A."/>
            <person name="Sandor E."/>
            <person name="Sanguinetti M."/>
            <person name="Schuetze T."/>
            <person name="Sepcic K."/>
            <person name="Shelest E."/>
            <person name="Sherlock G."/>
            <person name="Sophianopoulou V."/>
            <person name="Squina F.M."/>
            <person name="Sun H."/>
            <person name="Susca A."/>
            <person name="Todd R.B."/>
            <person name="Tsang A."/>
            <person name="Unkles S.E."/>
            <person name="van de Wiele N."/>
            <person name="van Rossen-Uffink D."/>
            <person name="Oliveira J.V."/>
            <person name="Vesth T.C."/>
            <person name="Visser J."/>
            <person name="Yu J.-H."/>
            <person name="Zhou M."/>
            <person name="Andersen M.R."/>
            <person name="Archer D.B."/>
            <person name="Baker S.E."/>
            <person name="Benoit I."/>
            <person name="Brakhage A.A."/>
            <person name="Braus G.H."/>
            <person name="Fischer R."/>
            <person name="Frisvad J.C."/>
            <person name="Goldman G.H."/>
            <person name="Houbraken J."/>
            <person name="Oakley B."/>
            <person name="Pocsi I."/>
            <person name="Scazzocchio C."/>
            <person name="Seiboth B."/>
            <person name="vanKuyk P.A."/>
            <person name="Wortman J."/>
            <person name="Dyer P.S."/>
            <person name="Grigoriev I.V."/>
        </authorList>
    </citation>
    <scope>NUCLEOTIDE SEQUENCE [LARGE SCALE GENOMIC DNA]</scope>
    <source>
        <strain evidence="3">CBS 583.65</strain>
    </source>
</reference>
<evidence type="ECO:0000313" key="2">
    <source>
        <dbReference type="EMBL" id="OJJ00432.1"/>
    </source>
</evidence>
<keyword evidence="3" id="KW-1185">Reference proteome</keyword>
<protein>
    <recommendedName>
        <fullName evidence="4">Secreted protein</fullName>
    </recommendedName>
</protein>
<dbReference type="Proteomes" id="UP000184073">
    <property type="component" value="Unassembled WGS sequence"/>
</dbReference>
<evidence type="ECO:0008006" key="4">
    <source>
        <dbReference type="Google" id="ProtNLM"/>
    </source>
</evidence>
<dbReference type="RefSeq" id="XP_040666194.1">
    <property type="nucleotide sequence ID" value="XM_040815241.1"/>
</dbReference>
<dbReference type="EMBL" id="KV878127">
    <property type="protein sequence ID" value="OJJ00432.1"/>
    <property type="molecule type" value="Genomic_DNA"/>
</dbReference>
<dbReference type="VEuPathDB" id="FungiDB:ASPVEDRAFT_567206"/>
<feature type="signal peptide" evidence="1">
    <location>
        <begin position="1"/>
        <end position="21"/>
    </location>
</feature>
<name>A0A1L9PG16_ASPVE</name>
<gene>
    <name evidence="2" type="ORF">ASPVEDRAFT_567206</name>
</gene>